<evidence type="ECO:0000256" key="1">
    <source>
        <dbReference type="SAM" id="MobiDB-lite"/>
    </source>
</evidence>
<accession>A0ABQ8BG82</accession>
<gene>
    <name evidence="2" type="ORF">HID58_043337</name>
</gene>
<dbReference type="EMBL" id="JAGKQM010000011">
    <property type="protein sequence ID" value="KAH0903834.1"/>
    <property type="molecule type" value="Genomic_DNA"/>
</dbReference>
<evidence type="ECO:0000313" key="3">
    <source>
        <dbReference type="Proteomes" id="UP000824890"/>
    </source>
</evidence>
<sequence>MRKLSDDEEMDEIGIEVSRLNYESDELNKSSKTTKSVQNGGGNKGAGEEKLVGKEENRTYDDNCFGKDELFGVQGMGHIVRLVVGDWQRLAKGTWKFDINHVEVKYDVVVKENETYDALVEMVREKFRILPLEPVSLTYDFPDWIKIPGDYTTPPVDIAEDGDVELLMAVRMDFVNLAMCVAHGNEAVGRYRMVRREEFGLTGDGTEVVPPKPIPWRGMM</sequence>
<proteinExistence type="predicted"/>
<protein>
    <submittedName>
        <fullName evidence="2">Uncharacterized protein</fullName>
    </submittedName>
</protein>
<name>A0ABQ8BG82_BRANA</name>
<evidence type="ECO:0000313" key="2">
    <source>
        <dbReference type="EMBL" id="KAH0903834.1"/>
    </source>
</evidence>
<dbReference type="Proteomes" id="UP000824890">
    <property type="component" value="Unassembled WGS sequence"/>
</dbReference>
<organism evidence="2 3">
    <name type="scientific">Brassica napus</name>
    <name type="common">Rape</name>
    <dbReference type="NCBI Taxonomy" id="3708"/>
    <lineage>
        <taxon>Eukaryota</taxon>
        <taxon>Viridiplantae</taxon>
        <taxon>Streptophyta</taxon>
        <taxon>Embryophyta</taxon>
        <taxon>Tracheophyta</taxon>
        <taxon>Spermatophyta</taxon>
        <taxon>Magnoliopsida</taxon>
        <taxon>eudicotyledons</taxon>
        <taxon>Gunneridae</taxon>
        <taxon>Pentapetalae</taxon>
        <taxon>rosids</taxon>
        <taxon>malvids</taxon>
        <taxon>Brassicales</taxon>
        <taxon>Brassicaceae</taxon>
        <taxon>Brassiceae</taxon>
        <taxon>Brassica</taxon>
    </lineage>
</organism>
<feature type="region of interest" description="Disordered" evidence="1">
    <location>
        <begin position="25"/>
        <end position="53"/>
    </location>
</feature>
<keyword evidence="3" id="KW-1185">Reference proteome</keyword>
<reference evidence="2 3" key="1">
    <citation type="submission" date="2021-05" db="EMBL/GenBank/DDBJ databases">
        <title>Genome Assembly of Synthetic Allotetraploid Brassica napus Reveals Homoeologous Exchanges between Subgenomes.</title>
        <authorList>
            <person name="Davis J.T."/>
        </authorList>
    </citation>
    <scope>NUCLEOTIDE SEQUENCE [LARGE SCALE GENOMIC DNA]</scope>
    <source>
        <strain evidence="3">cv. Da-Ae</strain>
        <tissue evidence="2">Seedling</tissue>
    </source>
</reference>
<comment type="caution">
    <text evidence="2">The sequence shown here is derived from an EMBL/GenBank/DDBJ whole genome shotgun (WGS) entry which is preliminary data.</text>
</comment>